<dbReference type="EMBL" id="NJHN03000023">
    <property type="protein sequence ID" value="KAH9425084.1"/>
    <property type="molecule type" value="Genomic_DNA"/>
</dbReference>
<protein>
    <submittedName>
        <fullName evidence="13">Uncharacterized protein</fullName>
    </submittedName>
</protein>
<comment type="subcellular location">
    <subcellularLocation>
        <location evidence="1">Cell membrane</location>
        <topology evidence="1">Multi-pass membrane protein</topology>
    </subcellularLocation>
</comment>
<keyword evidence="3" id="KW-0813">Transport</keyword>
<keyword evidence="7 12" id="KW-1133">Transmembrane helix</keyword>
<feature type="compositionally biased region" description="Low complexity" evidence="11">
    <location>
        <begin position="173"/>
        <end position="184"/>
    </location>
</feature>
<reference evidence="13 14" key="1">
    <citation type="journal article" date="2018" name="J. Allergy Clin. Immunol.">
        <title>High-quality assembly of Dermatophagoides pteronyssinus genome and transcriptome reveals a wide range of novel allergens.</title>
        <authorList>
            <person name="Liu X.Y."/>
            <person name="Yang K.Y."/>
            <person name="Wang M.Q."/>
            <person name="Kwok J.S."/>
            <person name="Zeng X."/>
            <person name="Yang Z."/>
            <person name="Xiao X.J."/>
            <person name="Lau C.P."/>
            <person name="Li Y."/>
            <person name="Huang Z.M."/>
            <person name="Ba J.G."/>
            <person name="Yim A.K."/>
            <person name="Ouyang C.Y."/>
            <person name="Ngai S.M."/>
            <person name="Chan T.F."/>
            <person name="Leung E.L."/>
            <person name="Liu L."/>
            <person name="Liu Z.G."/>
            <person name="Tsui S.K."/>
        </authorList>
    </citation>
    <scope>NUCLEOTIDE SEQUENCE [LARGE SCALE GENOMIC DNA]</scope>
    <source>
        <strain evidence="13">Derp</strain>
    </source>
</reference>
<comment type="similarity">
    <text evidence="2">Belongs to the otopetrin family.</text>
</comment>
<evidence type="ECO:0000256" key="10">
    <source>
        <dbReference type="ARBA" id="ARBA00023303"/>
    </source>
</evidence>
<accession>A0ABQ8JR82</accession>
<keyword evidence="4" id="KW-1003">Cell membrane</keyword>
<evidence type="ECO:0000256" key="11">
    <source>
        <dbReference type="SAM" id="MobiDB-lite"/>
    </source>
</evidence>
<feature type="transmembrane region" description="Helical" evidence="12">
    <location>
        <begin position="324"/>
        <end position="341"/>
    </location>
</feature>
<keyword evidence="14" id="KW-1185">Reference proteome</keyword>
<feature type="region of interest" description="Disordered" evidence="11">
    <location>
        <begin position="165"/>
        <end position="195"/>
    </location>
</feature>
<evidence type="ECO:0000256" key="1">
    <source>
        <dbReference type="ARBA" id="ARBA00004651"/>
    </source>
</evidence>
<gene>
    <name evidence="13" type="ORF">DERP_011812</name>
</gene>
<dbReference type="PANTHER" id="PTHR21522:SF58">
    <property type="entry name" value="AGAP000074-PA"/>
    <property type="match status" value="1"/>
</dbReference>
<feature type="transmembrane region" description="Helical" evidence="12">
    <location>
        <begin position="409"/>
        <end position="429"/>
    </location>
</feature>
<evidence type="ECO:0000256" key="12">
    <source>
        <dbReference type="SAM" id="Phobius"/>
    </source>
</evidence>
<dbReference type="Proteomes" id="UP000887458">
    <property type="component" value="Unassembled WGS sequence"/>
</dbReference>
<keyword evidence="8" id="KW-0406">Ion transport</keyword>
<name>A0ABQ8JR82_DERPT</name>
<feature type="transmembrane region" description="Helical" evidence="12">
    <location>
        <begin position="566"/>
        <end position="589"/>
    </location>
</feature>
<feature type="transmembrane region" description="Helical" evidence="12">
    <location>
        <begin position="126"/>
        <end position="147"/>
    </location>
</feature>
<keyword evidence="6" id="KW-0375">Hydrogen ion transport</keyword>
<evidence type="ECO:0000313" key="13">
    <source>
        <dbReference type="EMBL" id="KAH9425084.1"/>
    </source>
</evidence>
<feature type="transmembrane region" description="Helical" evidence="12">
    <location>
        <begin position="95"/>
        <end position="114"/>
    </location>
</feature>
<evidence type="ECO:0000256" key="7">
    <source>
        <dbReference type="ARBA" id="ARBA00022989"/>
    </source>
</evidence>
<evidence type="ECO:0000256" key="6">
    <source>
        <dbReference type="ARBA" id="ARBA00022781"/>
    </source>
</evidence>
<dbReference type="InterPro" id="IPR004878">
    <property type="entry name" value="Otopetrin"/>
</dbReference>
<evidence type="ECO:0000256" key="8">
    <source>
        <dbReference type="ARBA" id="ARBA00023065"/>
    </source>
</evidence>
<evidence type="ECO:0000256" key="9">
    <source>
        <dbReference type="ARBA" id="ARBA00023136"/>
    </source>
</evidence>
<feature type="transmembrane region" description="Helical" evidence="12">
    <location>
        <begin position="487"/>
        <end position="507"/>
    </location>
</feature>
<dbReference type="PANTHER" id="PTHR21522">
    <property type="entry name" value="PROTON CHANNEL OTOP"/>
    <property type="match status" value="1"/>
</dbReference>
<comment type="caution">
    <text evidence="13">The sequence shown here is derived from an EMBL/GenBank/DDBJ whole genome shotgun (WGS) entry which is preliminary data.</text>
</comment>
<evidence type="ECO:0000313" key="14">
    <source>
        <dbReference type="Proteomes" id="UP000887458"/>
    </source>
</evidence>
<feature type="transmembrane region" description="Helical" evidence="12">
    <location>
        <begin position="671"/>
        <end position="691"/>
    </location>
</feature>
<keyword evidence="9 12" id="KW-0472">Membrane</keyword>
<reference evidence="13 14" key="2">
    <citation type="journal article" date="2022" name="Mol. Biol. Evol.">
        <title>Comparative Genomics Reveals Insights into the Divergent Evolution of Astigmatic Mites and Household Pest Adaptations.</title>
        <authorList>
            <person name="Xiong Q."/>
            <person name="Wan A.T."/>
            <person name="Liu X."/>
            <person name="Fung C.S."/>
            <person name="Xiao X."/>
            <person name="Malainual N."/>
            <person name="Hou J."/>
            <person name="Wang L."/>
            <person name="Wang M."/>
            <person name="Yang K.Y."/>
            <person name="Cui Y."/>
            <person name="Leung E.L."/>
            <person name="Nong W."/>
            <person name="Shin S.K."/>
            <person name="Au S.W."/>
            <person name="Jeong K.Y."/>
            <person name="Chew F.T."/>
            <person name="Hui J.H."/>
            <person name="Leung T.F."/>
            <person name="Tungtrongchitr A."/>
            <person name="Zhong N."/>
            <person name="Liu Z."/>
            <person name="Tsui S.K."/>
        </authorList>
    </citation>
    <scope>NUCLEOTIDE SEQUENCE [LARGE SCALE GENOMIC DNA]</scope>
    <source>
        <strain evidence="13">Derp</strain>
    </source>
</reference>
<dbReference type="Pfam" id="PF03189">
    <property type="entry name" value="Otopetrin"/>
    <property type="match status" value="1"/>
</dbReference>
<keyword evidence="10" id="KW-0407">Ion channel</keyword>
<evidence type="ECO:0000256" key="3">
    <source>
        <dbReference type="ARBA" id="ARBA00022448"/>
    </source>
</evidence>
<feature type="transmembrane region" description="Helical" evidence="12">
    <location>
        <begin position="640"/>
        <end position="659"/>
    </location>
</feature>
<organism evidence="13 14">
    <name type="scientific">Dermatophagoides pteronyssinus</name>
    <name type="common">European house dust mite</name>
    <dbReference type="NCBI Taxonomy" id="6956"/>
    <lineage>
        <taxon>Eukaryota</taxon>
        <taxon>Metazoa</taxon>
        <taxon>Ecdysozoa</taxon>
        <taxon>Arthropoda</taxon>
        <taxon>Chelicerata</taxon>
        <taxon>Arachnida</taxon>
        <taxon>Acari</taxon>
        <taxon>Acariformes</taxon>
        <taxon>Sarcoptiformes</taxon>
        <taxon>Astigmata</taxon>
        <taxon>Psoroptidia</taxon>
        <taxon>Analgoidea</taxon>
        <taxon>Pyroglyphidae</taxon>
        <taxon>Dermatophagoidinae</taxon>
        <taxon>Dermatophagoides</taxon>
    </lineage>
</organism>
<keyword evidence="5 12" id="KW-0812">Transmembrane</keyword>
<sequence length="711" mass="83278">MAMQTFTTKVRRLSRQLSNIPQLLQNVQLRNHPTSSTTFAGIENLWQSMAASSIRNNLSIRFNDNNNNNNVHDDDDDDELNKNPQQAVNERTMQFMSIVYALLLIIIGAMFTIFNISKPNNQLRDIFVIIISIIGGFVIIFFHYDIIKFRHWALRCIDDERKLQRKQKRRQSKQISNNNNNNDNNDNDDENNNNMNDIAIISNTVYENDDVDDDNDDQIPEYDRLSLTTAIIFDYYDKVNLNNNNNNNNEQLNNNNNNDVNENIVPENSDKIRIENIENNNDSNIELNNDKMIAYRYFHGRHANDFYLKIGMIGMIIINRYKNLARFALMHLIGTSISFWLDTIIDDAIDDYVDKKLNDYYQQNQSIVIIDDNSIINGEFHGLKNHIIFEENCSKKAIISNESLHALPYLYPFTIEYNIILASIWYMIWSNIGKVKDRSLFSESYEKDLLHKYRIFNDDEETEQDDNDDYNRSSLLLTVDCHASNKGLFLGLAILLIILITVIIFFSTIHKDVSTHFAVVIYTLQILLLTLSCFVIIPIAYYRMRNQLDVVNFEHRNNSFMMMDDILILIPIPFYFIHYTCSAIASIMINNSMECNNLTLIGIDFLTIIQVMIQSPFIVDNLRRCSNNPKVRFRKPGRELVTLILILNVTLWILNTLELKTVEEYHATHEYFGEFFTMILSHTTLPMMLFYRFHSSVCLSHIWKYAYEKDE</sequence>
<evidence type="ECO:0000256" key="2">
    <source>
        <dbReference type="ARBA" id="ARBA00006513"/>
    </source>
</evidence>
<feature type="transmembrane region" description="Helical" evidence="12">
    <location>
        <begin position="519"/>
        <end position="542"/>
    </location>
</feature>
<evidence type="ECO:0000256" key="5">
    <source>
        <dbReference type="ARBA" id="ARBA00022692"/>
    </source>
</evidence>
<evidence type="ECO:0000256" key="4">
    <source>
        <dbReference type="ARBA" id="ARBA00022475"/>
    </source>
</evidence>
<proteinExistence type="inferred from homology"/>
<feature type="transmembrane region" description="Helical" evidence="12">
    <location>
        <begin position="601"/>
        <end position="619"/>
    </location>
</feature>